<protein>
    <submittedName>
        <fullName evidence="1">Uncharacterized protein</fullName>
    </submittedName>
</protein>
<comment type="caution">
    <text evidence="1">The sequence shown here is derived from an EMBL/GenBank/DDBJ whole genome shotgun (WGS) entry which is preliminary data.</text>
</comment>
<organism evidence="1 2">
    <name type="scientific">Malus baccata</name>
    <name type="common">Siberian crab apple</name>
    <name type="synonym">Pyrus baccata</name>
    <dbReference type="NCBI Taxonomy" id="106549"/>
    <lineage>
        <taxon>Eukaryota</taxon>
        <taxon>Viridiplantae</taxon>
        <taxon>Streptophyta</taxon>
        <taxon>Embryophyta</taxon>
        <taxon>Tracheophyta</taxon>
        <taxon>Spermatophyta</taxon>
        <taxon>Magnoliopsida</taxon>
        <taxon>eudicotyledons</taxon>
        <taxon>Gunneridae</taxon>
        <taxon>Pentapetalae</taxon>
        <taxon>rosids</taxon>
        <taxon>fabids</taxon>
        <taxon>Rosales</taxon>
        <taxon>Rosaceae</taxon>
        <taxon>Amygdaloideae</taxon>
        <taxon>Maleae</taxon>
        <taxon>Malus</taxon>
    </lineage>
</organism>
<name>A0A540N9X5_MALBA</name>
<keyword evidence="2" id="KW-1185">Reference proteome</keyword>
<dbReference type="Proteomes" id="UP000315295">
    <property type="component" value="Unassembled WGS sequence"/>
</dbReference>
<accession>A0A540N9X5</accession>
<dbReference type="EMBL" id="VIEB01000079">
    <property type="protein sequence ID" value="TQE07854.1"/>
    <property type="molecule type" value="Genomic_DNA"/>
</dbReference>
<evidence type="ECO:0000313" key="2">
    <source>
        <dbReference type="Proteomes" id="UP000315295"/>
    </source>
</evidence>
<sequence length="82" mass="9576">MCPRDLHWKKLKMEKQERAKLGMDESKVVKSRLFLSGVKKNPSKQFPNDLFCRKFETVHLDGHSTAFRNITISNFTVTIFSC</sequence>
<gene>
    <name evidence="1" type="ORF">C1H46_006503</name>
</gene>
<evidence type="ECO:0000313" key="1">
    <source>
        <dbReference type="EMBL" id="TQE07854.1"/>
    </source>
</evidence>
<proteinExistence type="predicted"/>
<reference evidence="1 2" key="1">
    <citation type="journal article" date="2019" name="G3 (Bethesda)">
        <title>Sequencing of a Wild Apple (Malus baccata) Genome Unravels the Differences Between Cultivated and Wild Apple Species Regarding Disease Resistance and Cold Tolerance.</title>
        <authorList>
            <person name="Chen X."/>
        </authorList>
    </citation>
    <scope>NUCLEOTIDE SEQUENCE [LARGE SCALE GENOMIC DNA]</scope>
    <source>
        <strain evidence="2">cv. Shandingzi</strain>
        <tissue evidence="1">Leaves</tissue>
    </source>
</reference>
<dbReference type="AlphaFoldDB" id="A0A540N9X5"/>